<comment type="caution">
    <text evidence="2">The sequence shown here is derived from an EMBL/GenBank/DDBJ whole genome shotgun (WGS) entry which is preliminary data.</text>
</comment>
<keyword evidence="1" id="KW-1133">Transmembrane helix</keyword>
<organism evidence="2 3">
    <name type="scientific">Pontibacillus yanchengensis Y32</name>
    <dbReference type="NCBI Taxonomy" id="1385514"/>
    <lineage>
        <taxon>Bacteria</taxon>
        <taxon>Bacillati</taxon>
        <taxon>Bacillota</taxon>
        <taxon>Bacilli</taxon>
        <taxon>Bacillales</taxon>
        <taxon>Bacillaceae</taxon>
        <taxon>Pontibacillus</taxon>
    </lineage>
</organism>
<proteinExistence type="predicted"/>
<evidence type="ECO:0000313" key="2">
    <source>
        <dbReference type="EMBL" id="KGP72361.1"/>
    </source>
</evidence>
<accession>A0A0A2TE82</accession>
<keyword evidence="3" id="KW-1185">Reference proteome</keyword>
<keyword evidence="1" id="KW-0472">Membrane</keyword>
<evidence type="ECO:0000256" key="1">
    <source>
        <dbReference type="SAM" id="Phobius"/>
    </source>
</evidence>
<keyword evidence="1" id="KW-0812">Transmembrane</keyword>
<sequence>MSTLTAFRVTRAIALFIIISSFFVSNSESINFLGMVYYGIGFGVAVFVVSTFQIEAILKDELKNYEEHYYSYIEV</sequence>
<dbReference type="EMBL" id="AVBF01000032">
    <property type="protein sequence ID" value="KGP72361.1"/>
    <property type="molecule type" value="Genomic_DNA"/>
</dbReference>
<dbReference type="STRING" id="1385514.N782_13005"/>
<evidence type="ECO:0000313" key="3">
    <source>
        <dbReference type="Proteomes" id="UP000030147"/>
    </source>
</evidence>
<reference evidence="2 3" key="1">
    <citation type="journal article" date="2015" name="Stand. Genomic Sci.">
        <title>High quality draft genome sequence of the moderately halophilic bacterium Pontibacillus yanchengensis Y32(T) and comparison among Pontibacillus genomes.</title>
        <authorList>
            <person name="Huang J."/>
            <person name="Qiao Z.X."/>
            <person name="Tang J.W."/>
            <person name="Wang G."/>
        </authorList>
    </citation>
    <scope>NUCLEOTIDE SEQUENCE [LARGE SCALE GENOMIC DNA]</scope>
    <source>
        <strain evidence="2 3">Y32</strain>
    </source>
</reference>
<feature type="transmembrane region" description="Helical" evidence="1">
    <location>
        <begin position="37"/>
        <end position="58"/>
    </location>
</feature>
<dbReference type="RefSeq" id="WP_036820271.1">
    <property type="nucleotide sequence ID" value="NZ_AVBF01000032.1"/>
</dbReference>
<protein>
    <submittedName>
        <fullName evidence="2">Uncharacterized protein</fullName>
    </submittedName>
</protein>
<dbReference type="Proteomes" id="UP000030147">
    <property type="component" value="Unassembled WGS sequence"/>
</dbReference>
<dbReference type="AlphaFoldDB" id="A0A0A2TE82"/>
<name>A0A0A2TE82_9BACI</name>
<gene>
    <name evidence="2" type="ORF">N782_13005</name>
</gene>